<accession>A0AAV3RMU2</accession>
<sequence>MDLTFVTPKAGSSKPMVEMPTLVVMAGVEKWQHTLIPYFWGAILVIQKWKDLCEIAEALSPAELRLHFAHRTTSEQRRLAYARVSVEVGVDNDLFDDITGNTPQVKSMCRRYELIDSGLSLSPIEEQGLPGSGPKSTYVVVVATPMVPNNQKLSRNAYRGFGSNKSSLKGHTTHPPPHRY</sequence>
<feature type="region of interest" description="Disordered" evidence="1">
    <location>
        <begin position="153"/>
        <end position="180"/>
    </location>
</feature>
<protein>
    <submittedName>
        <fullName evidence="2">Uncharacterized protein</fullName>
    </submittedName>
</protein>
<comment type="caution">
    <text evidence="2">The sequence shown here is derived from an EMBL/GenBank/DDBJ whole genome shotgun (WGS) entry which is preliminary data.</text>
</comment>
<organism evidence="2 3">
    <name type="scientific">Lithospermum erythrorhizon</name>
    <name type="common">Purple gromwell</name>
    <name type="synonym">Lithospermum officinale var. erythrorhizon</name>
    <dbReference type="NCBI Taxonomy" id="34254"/>
    <lineage>
        <taxon>Eukaryota</taxon>
        <taxon>Viridiplantae</taxon>
        <taxon>Streptophyta</taxon>
        <taxon>Embryophyta</taxon>
        <taxon>Tracheophyta</taxon>
        <taxon>Spermatophyta</taxon>
        <taxon>Magnoliopsida</taxon>
        <taxon>eudicotyledons</taxon>
        <taxon>Gunneridae</taxon>
        <taxon>Pentapetalae</taxon>
        <taxon>asterids</taxon>
        <taxon>lamiids</taxon>
        <taxon>Boraginales</taxon>
        <taxon>Boraginaceae</taxon>
        <taxon>Boraginoideae</taxon>
        <taxon>Lithospermeae</taxon>
        <taxon>Lithospermum</taxon>
    </lineage>
</organism>
<dbReference type="EMBL" id="BAABME010028517">
    <property type="protein sequence ID" value="GAA0179871.1"/>
    <property type="molecule type" value="Genomic_DNA"/>
</dbReference>
<evidence type="ECO:0000313" key="2">
    <source>
        <dbReference type="EMBL" id="GAA0179871.1"/>
    </source>
</evidence>
<gene>
    <name evidence="2" type="ORF">LIER_42230</name>
</gene>
<evidence type="ECO:0000256" key="1">
    <source>
        <dbReference type="SAM" id="MobiDB-lite"/>
    </source>
</evidence>
<evidence type="ECO:0000313" key="3">
    <source>
        <dbReference type="Proteomes" id="UP001454036"/>
    </source>
</evidence>
<dbReference type="Proteomes" id="UP001454036">
    <property type="component" value="Unassembled WGS sequence"/>
</dbReference>
<keyword evidence="3" id="KW-1185">Reference proteome</keyword>
<dbReference type="AlphaFoldDB" id="A0AAV3RMU2"/>
<name>A0AAV3RMU2_LITER</name>
<proteinExistence type="predicted"/>
<reference evidence="2 3" key="1">
    <citation type="submission" date="2024-01" db="EMBL/GenBank/DDBJ databases">
        <title>The complete chloroplast genome sequence of Lithospermum erythrorhizon: insights into the phylogenetic relationship among Boraginaceae species and the maternal lineages of purple gromwells.</title>
        <authorList>
            <person name="Okada T."/>
            <person name="Watanabe K."/>
        </authorList>
    </citation>
    <scope>NUCLEOTIDE SEQUENCE [LARGE SCALE GENOMIC DNA]</scope>
</reference>